<feature type="domain" description="G5" evidence="3">
    <location>
        <begin position="298"/>
        <end position="378"/>
    </location>
</feature>
<dbReference type="OrthoDB" id="9798935at2"/>
<dbReference type="AlphaFoldDB" id="A0A540V8C7"/>
<dbReference type="Pfam" id="PF07501">
    <property type="entry name" value="G5"/>
    <property type="match status" value="1"/>
</dbReference>
<accession>A0A540V8C7</accession>
<keyword evidence="2" id="KW-1133">Transmembrane helix</keyword>
<name>A0A540V8C7_9CHLR</name>
<dbReference type="PANTHER" id="PTHR39160:SF4">
    <property type="entry name" value="RESUSCITATION-PROMOTING FACTOR RPFB"/>
    <property type="match status" value="1"/>
</dbReference>
<sequence>MATVTWKHALQQARRSGVGPYLARLGTYALPLVLAAALWATWQLTARPIHVTVDGIQEQVWTHRRTVAALLLDLGLTLQPQDRVSPPPDTPLQRDMTITVQRARPVRLLVDGRDLQIASWGETPAQILADAGEYVDRYDRILLNGVPVAHDAPLPEPAVTRMAATYDRGHAWNQARLEPIQLRVIRSVPIVVDDGSLPFTVRTTAQTVGEALREAQITIYLGDRVDPSLGSPVTSGLRVRIQRSTPLYIDVDGRLIKTRTRGETVADALTAMGIGVAGLDQVEPGLDTPLYDEIRVKVTRIQEDIHVTEEIAPYETVYVPDPNLPIDTQQVINAGANGITRSRYRVRYENGQEVARELLDTWVAQEPQQRVIAYGQKIEPKVFTAADGTQYTYWRKIRMAASSYSASTAGVSPDASYYGRTFTGEPMRFGVVAVDPRIIPLRSQVYVPGYGVGQALDTGSAIRARRIDLGYDDDNLVLWNRWVDVYLLWPPPPDYQITWVLPNWPRPPQ</sequence>
<dbReference type="Gene3D" id="2.20.230.10">
    <property type="entry name" value="Resuscitation-promoting factor rpfb"/>
    <property type="match status" value="1"/>
</dbReference>
<dbReference type="GO" id="GO:0009254">
    <property type="term" value="P:peptidoglycan turnover"/>
    <property type="evidence" value="ECO:0007669"/>
    <property type="project" value="InterPro"/>
</dbReference>
<feature type="transmembrane region" description="Helical" evidence="2">
    <location>
        <begin position="21"/>
        <end position="42"/>
    </location>
</feature>
<dbReference type="InterPro" id="IPR010611">
    <property type="entry name" value="3D_dom"/>
</dbReference>
<dbReference type="InterPro" id="IPR007137">
    <property type="entry name" value="DUF348"/>
</dbReference>
<dbReference type="SMART" id="SM01208">
    <property type="entry name" value="G5"/>
    <property type="match status" value="1"/>
</dbReference>
<dbReference type="PROSITE" id="PS51109">
    <property type="entry name" value="G5"/>
    <property type="match status" value="1"/>
</dbReference>
<dbReference type="InterPro" id="IPR051933">
    <property type="entry name" value="Resuscitation_pf_RpfB"/>
</dbReference>
<protein>
    <submittedName>
        <fullName evidence="4">DUF348 domain-containing protein</fullName>
    </submittedName>
</protein>
<dbReference type="GO" id="GO:0019867">
    <property type="term" value="C:outer membrane"/>
    <property type="evidence" value="ECO:0007669"/>
    <property type="project" value="InterPro"/>
</dbReference>
<evidence type="ECO:0000259" key="3">
    <source>
        <dbReference type="PROSITE" id="PS51109"/>
    </source>
</evidence>
<organism evidence="4 5">
    <name type="scientific">Litorilinea aerophila</name>
    <dbReference type="NCBI Taxonomy" id="1204385"/>
    <lineage>
        <taxon>Bacteria</taxon>
        <taxon>Bacillati</taxon>
        <taxon>Chloroflexota</taxon>
        <taxon>Caldilineae</taxon>
        <taxon>Caldilineales</taxon>
        <taxon>Caldilineaceae</taxon>
        <taxon>Litorilinea</taxon>
    </lineage>
</organism>
<evidence type="ECO:0000256" key="1">
    <source>
        <dbReference type="ARBA" id="ARBA00022729"/>
    </source>
</evidence>
<dbReference type="EMBL" id="VIGC01000063">
    <property type="protein sequence ID" value="TQE92988.1"/>
    <property type="molecule type" value="Genomic_DNA"/>
</dbReference>
<gene>
    <name evidence="4" type="ORF">FKZ61_23395</name>
</gene>
<keyword evidence="5" id="KW-1185">Reference proteome</keyword>
<evidence type="ECO:0000256" key="2">
    <source>
        <dbReference type="SAM" id="Phobius"/>
    </source>
</evidence>
<keyword evidence="2" id="KW-0472">Membrane</keyword>
<keyword evidence="1" id="KW-0732">Signal</keyword>
<proteinExistence type="predicted"/>
<dbReference type="InParanoid" id="A0A540V8C7"/>
<dbReference type="Pfam" id="PF06725">
    <property type="entry name" value="3D"/>
    <property type="match status" value="1"/>
</dbReference>
<dbReference type="PANTHER" id="PTHR39160">
    <property type="entry name" value="CELL WALL-BINDING PROTEIN YOCH"/>
    <property type="match status" value="1"/>
</dbReference>
<evidence type="ECO:0000313" key="5">
    <source>
        <dbReference type="Proteomes" id="UP000317371"/>
    </source>
</evidence>
<dbReference type="GO" id="GO:0004553">
    <property type="term" value="F:hydrolase activity, hydrolyzing O-glycosyl compounds"/>
    <property type="evidence" value="ECO:0007669"/>
    <property type="project" value="InterPro"/>
</dbReference>
<dbReference type="CDD" id="cd22786">
    <property type="entry name" value="DPBB_YuiC-like"/>
    <property type="match status" value="1"/>
</dbReference>
<reference evidence="4 5" key="1">
    <citation type="submission" date="2019-06" db="EMBL/GenBank/DDBJ databases">
        <title>Genome sequence of Litorilinea aerophila BAA-2444.</title>
        <authorList>
            <person name="Maclea K.S."/>
            <person name="Maurais E.G."/>
            <person name="Iannazzi L.C."/>
        </authorList>
    </citation>
    <scope>NUCLEOTIDE SEQUENCE [LARGE SCALE GENOMIC DNA]</scope>
    <source>
        <strain evidence="4 5">ATCC BAA-2444</strain>
    </source>
</reference>
<dbReference type="Pfam" id="PF03990">
    <property type="entry name" value="DUF348"/>
    <property type="match status" value="3"/>
</dbReference>
<keyword evidence="2" id="KW-0812">Transmembrane</keyword>
<dbReference type="InterPro" id="IPR011098">
    <property type="entry name" value="G5_dom"/>
</dbReference>
<dbReference type="RefSeq" id="WP_141612599.1">
    <property type="nucleotide sequence ID" value="NZ_VIGC02000063.1"/>
</dbReference>
<dbReference type="FunCoup" id="A0A540V8C7">
    <property type="interactions" value="9"/>
</dbReference>
<evidence type="ECO:0000313" key="4">
    <source>
        <dbReference type="EMBL" id="TQE92988.1"/>
    </source>
</evidence>
<dbReference type="Proteomes" id="UP000317371">
    <property type="component" value="Unassembled WGS sequence"/>
</dbReference>
<comment type="caution">
    <text evidence="4">The sequence shown here is derived from an EMBL/GenBank/DDBJ whole genome shotgun (WGS) entry which is preliminary data.</text>
</comment>